<feature type="region of interest" description="Disordered" evidence="1">
    <location>
        <begin position="296"/>
        <end position="327"/>
    </location>
</feature>
<sequence length="369" mass="42197">MKGVLRFHADAYPRAPLARWDDLTFTRLYCEGKQFDLGVFRKMNHNMVKRGWTMLEGLLLGEAIEDHMKWPTFVHDREGQTGDLYSYLIDERNGFGYLGSGFAKMMLIKHFAKGNVGGQLQCQGVSAYLARSRELLNLLAAMMHLTAGGAPRAEEAVQTRILEGREAGRNLFFMRDKIAWVLTYNKSKAQKSIARFLPKETSKLLVTYLVLIRPLETLLSGLGGPKDNMASQASMLEYLFVSDGARWTREHYGMALEQSFTAEMGEDIGMREYRQIQAALSGHHLSKWKDLWEDTTDATSEQQGHSTETHERDYDRMEDRSSSMKMHSQLRFEHASISWQKLVFHGGEALEKRIDDRLLPGRGSHHKDD</sequence>
<accession>A0A8H3TNU3</accession>
<keyword evidence="3" id="KW-1185">Reference proteome</keyword>
<feature type="compositionally biased region" description="Polar residues" evidence="1">
    <location>
        <begin position="297"/>
        <end position="306"/>
    </location>
</feature>
<dbReference type="EMBL" id="BLZA01000007">
    <property type="protein sequence ID" value="GHJ84512.1"/>
    <property type="molecule type" value="Genomic_DNA"/>
</dbReference>
<evidence type="ECO:0000313" key="3">
    <source>
        <dbReference type="Proteomes" id="UP000620104"/>
    </source>
</evidence>
<protein>
    <submittedName>
        <fullName evidence="2">Uncharacterized protein</fullName>
    </submittedName>
</protein>
<proteinExistence type="predicted"/>
<evidence type="ECO:0000313" key="2">
    <source>
        <dbReference type="EMBL" id="GHJ84512.1"/>
    </source>
</evidence>
<feature type="compositionally biased region" description="Basic and acidic residues" evidence="1">
    <location>
        <begin position="307"/>
        <end position="322"/>
    </location>
</feature>
<gene>
    <name evidence="2" type="ORF">NliqN6_0914</name>
</gene>
<name>A0A8H3TNU3_9TREE</name>
<comment type="caution">
    <text evidence="2">The sequence shown here is derived from an EMBL/GenBank/DDBJ whole genome shotgun (WGS) entry which is preliminary data.</text>
</comment>
<reference evidence="2" key="1">
    <citation type="submission" date="2020-07" db="EMBL/GenBank/DDBJ databases">
        <title>Draft Genome Sequence of a Deep-Sea Yeast, Naganishia (Cryptococcus) liquefaciens strain N6.</title>
        <authorList>
            <person name="Han Y.W."/>
            <person name="Kajitani R."/>
            <person name="Morimoto H."/>
            <person name="Parhat M."/>
            <person name="Tsubouchi H."/>
            <person name="Bakenova O."/>
            <person name="Ogata M."/>
            <person name="Argunhan B."/>
            <person name="Aoki R."/>
            <person name="Kajiwara S."/>
            <person name="Itoh T."/>
            <person name="Iwasaki H."/>
        </authorList>
    </citation>
    <scope>NUCLEOTIDE SEQUENCE</scope>
    <source>
        <strain evidence="2">N6</strain>
    </source>
</reference>
<dbReference type="AlphaFoldDB" id="A0A8H3TNU3"/>
<organism evidence="2 3">
    <name type="scientific">Naganishia liquefaciens</name>
    <dbReference type="NCBI Taxonomy" id="104408"/>
    <lineage>
        <taxon>Eukaryota</taxon>
        <taxon>Fungi</taxon>
        <taxon>Dikarya</taxon>
        <taxon>Basidiomycota</taxon>
        <taxon>Agaricomycotina</taxon>
        <taxon>Tremellomycetes</taxon>
        <taxon>Filobasidiales</taxon>
        <taxon>Filobasidiaceae</taxon>
        <taxon>Naganishia</taxon>
    </lineage>
</organism>
<evidence type="ECO:0000256" key="1">
    <source>
        <dbReference type="SAM" id="MobiDB-lite"/>
    </source>
</evidence>
<dbReference type="Proteomes" id="UP000620104">
    <property type="component" value="Unassembled WGS sequence"/>
</dbReference>
<dbReference type="OrthoDB" id="2587207at2759"/>